<dbReference type="SUPFAM" id="SSF51445">
    <property type="entry name" value="(Trans)glycosidases"/>
    <property type="match status" value="1"/>
</dbReference>
<evidence type="ECO:0000256" key="1">
    <source>
        <dbReference type="ARBA" id="ARBA00010838"/>
    </source>
</evidence>
<evidence type="ECO:0000313" key="6">
    <source>
        <dbReference type="Proteomes" id="UP001652626"/>
    </source>
</evidence>
<accession>A0A8B8HZA8</accession>
<dbReference type="Gene3D" id="3.20.20.80">
    <property type="entry name" value="Glycosidases"/>
    <property type="match status" value="1"/>
</dbReference>
<dbReference type="PROSITE" id="PS00653">
    <property type="entry name" value="GLYCOSYL_HYDROL_F1_2"/>
    <property type="match status" value="1"/>
</dbReference>
<evidence type="ECO:0000256" key="3">
    <source>
        <dbReference type="ARBA" id="ARBA00023295"/>
    </source>
</evidence>
<name>A0A8B8HZA8_VANTA</name>
<dbReference type="PRINTS" id="PR00131">
    <property type="entry name" value="GLHYDRLASE1"/>
</dbReference>
<dbReference type="PANTHER" id="PTHR10353">
    <property type="entry name" value="GLYCOSYL HYDROLASE"/>
    <property type="match status" value="1"/>
</dbReference>
<proteinExistence type="inferred from homology"/>
<dbReference type="Pfam" id="PF00232">
    <property type="entry name" value="Glyco_hydro_1"/>
    <property type="match status" value="1"/>
</dbReference>
<feature type="signal peptide" evidence="5">
    <location>
        <begin position="1"/>
        <end position="18"/>
    </location>
</feature>
<dbReference type="PANTHER" id="PTHR10353:SF36">
    <property type="entry name" value="LP05116P"/>
    <property type="match status" value="1"/>
</dbReference>
<dbReference type="GeneID" id="113396462"/>
<dbReference type="OrthoDB" id="65569at2759"/>
<evidence type="ECO:0000256" key="2">
    <source>
        <dbReference type="ARBA" id="ARBA00022801"/>
    </source>
</evidence>
<dbReference type="InterPro" id="IPR033132">
    <property type="entry name" value="GH_1_N_CS"/>
</dbReference>
<evidence type="ECO:0000256" key="4">
    <source>
        <dbReference type="RuleBase" id="RU003690"/>
    </source>
</evidence>
<evidence type="ECO:0000313" key="7">
    <source>
        <dbReference type="RefSeq" id="XP_026490184.2"/>
    </source>
</evidence>
<feature type="chain" id="PRO_5045821173" evidence="5">
    <location>
        <begin position="19"/>
        <end position="496"/>
    </location>
</feature>
<dbReference type="GO" id="GO:0008422">
    <property type="term" value="F:beta-glucosidase activity"/>
    <property type="evidence" value="ECO:0007669"/>
    <property type="project" value="TreeGrafter"/>
</dbReference>
<dbReference type="OMA" id="WFRKMIK"/>
<evidence type="ECO:0000256" key="5">
    <source>
        <dbReference type="SAM" id="SignalP"/>
    </source>
</evidence>
<dbReference type="AlphaFoldDB" id="A0A8B8HZA8"/>
<keyword evidence="3" id="KW-0326">Glycosidase</keyword>
<keyword evidence="2" id="KW-0378">Hydrolase</keyword>
<gene>
    <name evidence="7" type="primary">LOC113396462</name>
</gene>
<dbReference type="GO" id="GO:0005975">
    <property type="term" value="P:carbohydrate metabolic process"/>
    <property type="evidence" value="ECO:0007669"/>
    <property type="project" value="InterPro"/>
</dbReference>
<organism evidence="6 7">
    <name type="scientific">Vanessa tameamea</name>
    <name type="common">Kamehameha butterfly</name>
    <dbReference type="NCBI Taxonomy" id="334116"/>
    <lineage>
        <taxon>Eukaryota</taxon>
        <taxon>Metazoa</taxon>
        <taxon>Ecdysozoa</taxon>
        <taxon>Arthropoda</taxon>
        <taxon>Hexapoda</taxon>
        <taxon>Insecta</taxon>
        <taxon>Pterygota</taxon>
        <taxon>Neoptera</taxon>
        <taxon>Endopterygota</taxon>
        <taxon>Lepidoptera</taxon>
        <taxon>Glossata</taxon>
        <taxon>Ditrysia</taxon>
        <taxon>Papilionoidea</taxon>
        <taxon>Nymphalidae</taxon>
        <taxon>Nymphalinae</taxon>
        <taxon>Vanessa</taxon>
    </lineage>
</organism>
<keyword evidence="6" id="KW-1185">Reference proteome</keyword>
<dbReference type="InterPro" id="IPR017853">
    <property type="entry name" value="GH"/>
</dbReference>
<dbReference type="InterPro" id="IPR001360">
    <property type="entry name" value="Glyco_hydro_1"/>
</dbReference>
<keyword evidence="5" id="KW-0732">Signal</keyword>
<reference evidence="7" key="1">
    <citation type="submission" date="2025-08" db="UniProtKB">
        <authorList>
            <consortium name="RefSeq"/>
        </authorList>
    </citation>
    <scope>IDENTIFICATION</scope>
    <source>
        <tissue evidence="7">Whole body</tissue>
    </source>
</reference>
<protein>
    <submittedName>
        <fullName evidence="7">Myrosinase 1-like</fullName>
    </submittedName>
</protein>
<sequence>MCWLRTVVISFIVGTVVGGRDFPPDFKFGAATAAYQVEGAWNVSDKSPSIWDSYIRRYPERIIDGSSGDVACDSYNQWRKDVEIASNLGLHFYRFSIAWTRLMPSGFPNTVSEDGKKFYNDLIDALLEKGIEPVVTLYHWDLPQSLQDLGGWTNPLVSDWFADYARIAFSLFGDRVKTWITLNEPIIFCEIVYNTAMHAPGILSAGVGNYLCNKHAMLAHAKAWRIYDEEFRPKYNGKVSLSNQILWLEPENENDVEITETSRQLMVGMFSHPIFSKEGGWPPVIEKIIAEKSKKEGLSKSRLPPFTQEEIDFVKGTYDFFALNYYTSRTVKKAKEGDRIGPWPMNGASDLDIHLTVRPEWKHAATSWFYIYPEGLRRQLAWLKEHYGDIEILITENGYASYDISEDDPDRVQYYKEHLEQVLLAIEDGVKVSGYTAWTMIDNFEWSDGYRSKFGLYKIDFEDPLRKRSPRASAHYYSSVVKSHSLDVDNKFTDEL</sequence>
<comment type="similarity">
    <text evidence="1 4">Belongs to the glycosyl hydrolase 1 family.</text>
</comment>
<dbReference type="RefSeq" id="XP_026490184.2">
    <property type="nucleotide sequence ID" value="XM_026634399.2"/>
</dbReference>
<dbReference type="Proteomes" id="UP001652626">
    <property type="component" value="Chromosome 25"/>
</dbReference>